<evidence type="ECO:0000256" key="5">
    <source>
        <dbReference type="SAM" id="SignalP"/>
    </source>
</evidence>
<feature type="disulfide bond" description="Redox-active" evidence="4">
    <location>
        <begin position="168"/>
        <end position="174"/>
    </location>
</feature>
<dbReference type="Gene3D" id="3.40.30.10">
    <property type="entry name" value="Glutaredoxin"/>
    <property type="match status" value="1"/>
</dbReference>
<dbReference type="Pfam" id="PF02630">
    <property type="entry name" value="SCO1-SenC"/>
    <property type="match status" value="1"/>
</dbReference>
<feature type="binding site" evidence="3">
    <location>
        <position position="174"/>
    </location>
    <ligand>
        <name>Cu cation</name>
        <dbReference type="ChEBI" id="CHEBI:23378"/>
    </ligand>
</feature>
<evidence type="ECO:0000256" key="1">
    <source>
        <dbReference type="ARBA" id="ARBA00010996"/>
    </source>
</evidence>
<dbReference type="PANTHER" id="PTHR12151:SF25">
    <property type="entry name" value="LINALOOL DEHYDRATASE_ISOMERASE DOMAIN-CONTAINING PROTEIN"/>
    <property type="match status" value="1"/>
</dbReference>
<sequence length="302" mass="33163">MRLRSTLLALVAAMTLALGSLVTGCHSTAKPSSVATKHYPIRGVVVELDATNKSVLLKHESIPGFMEAMTMAYRLSDPTVMSELHPGDKITATLVTDEDADGPTNMRLTDIVVIAQARPDYKPTVQYHEPAPGDSVPDFALLNQSDKKISLKQFRGKVLLMTFIYTRCPLADYCPRLSRNFAEIDKSLSTDAAVYGKTHLLSISFDPTYDTPKVLRSYGGAYTGRYTQEQFGHWDFAAPTTDEMEKMEQFFGLGVTPGDNGTLQHSLSTLVIGKDGKVVAFYPTNDWTTDEVIAQIRKAATA</sequence>
<keyword evidence="3" id="KW-0479">Metal-binding</keyword>
<feature type="signal peptide" evidence="5">
    <location>
        <begin position="1"/>
        <end position="19"/>
    </location>
</feature>
<feature type="binding site" evidence="3">
    <location>
        <position position="265"/>
    </location>
    <ligand>
        <name>Cu cation</name>
        <dbReference type="ChEBI" id="CHEBI:23378"/>
    </ligand>
</feature>
<dbReference type="InterPro" id="IPR013766">
    <property type="entry name" value="Thioredoxin_domain"/>
</dbReference>
<reference evidence="7 8" key="1">
    <citation type="submission" date="2020-08" db="EMBL/GenBank/DDBJ databases">
        <title>Genomic Encyclopedia of Type Strains, Phase IV (KMG-V): Genome sequencing to study the core and pangenomes of soil and plant-associated prokaryotes.</title>
        <authorList>
            <person name="Whitman W."/>
        </authorList>
    </citation>
    <scope>NUCLEOTIDE SEQUENCE [LARGE SCALE GENOMIC DNA]</scope>
    <source>
        <strain evidence="7 8">X5P3</strain>
    </source>
</reference>
<comment type="similarity">
    <text evidence="1">Belongs to the SCO1/2 family.</text>
</comment>
<keyword evidence="4" id="KW-1015">Disulfide bond</keyword>
<dbReference type="Gene3D" id="2.40.50.320">
    <property type="entry name" value="Copper binding periplasmic protein CusF"/>
    <property type="match status" value="1"/>
</dbReference>
<dbReference type="RefSeq" id="WP_184258203.1">
    <property type="nucleotide sequence ID" value="NZ_JACHIO010000017.1"/>
</dbReference>
<feature type="chain" id="PRO_5031066822" evidence="5">
    <location>
        <begin position="20"/>
        <end position="302"/>
    </location>
</feature>
<organism evidence="7 8">
    <name type="scientific">Granulicella mallensis</name>
    <dbReference type="NCBI Taxonomy" id="940614"/>
    <lineage>
        <taxon>Bacteria</taxon>
        <taxon>Pseudomonadati</taxon>
        <taxon>Acidobacteriota</taxon>
        <taxon>Terriglobia</taxon>
        <taxon>Terriglobales</taxon>
        <taxon>Acidobacteriaceae</taxon>
        <taxon>Granulicella</taxon>
    </lineage>
</organism>
<dbReference type="PROSITE" id="PS51352">
    <property type="entry name" value="THIOREDOXIN_2"/>
    <property type="match status" value="1"/>
</dbReference>
<dbReference type="PANTHER" id="PTHR12151">
    <property type="entry name" value="ELECTRON TRANSPORT PROTIN SCO1/SENC FAMILY MEMBER"/>
    <property type="match status" value="1"/>
</dbReference>
<dbReference type="Pfam" id="PF11604">
    <property type="entry name" value="CusF_Ec"/>
    <property type="match status" value="1"/>
</dbReference>
<evidence type="ECO:0000256" key="4">
    <source>
        <dbReference type="PIRSR" id="PIRSR603782-2"/>
    </source>
</evidence>
<evidence type="ECO:0000313" key="7">
    <source>
        <dbReference type="EMBL" id="MBB5065479.1"/>
    </source>
</evidence>
<protein>
    <submittedName>
        <fullName evidence="7">Protein SCO1/2</fullName>
    </submittedName>
</protein>
<dbReference type="PROSITE" id="PS51257">
    <property type="entry name" value="PROKAR_LIPOPROTEIN"/>
    <property type="match status" value="1"/>
</dbReference>
<keyword evidence="5" id="KW-0732">Signal</keyword>
<evidence type="ECO:0000256" key="3">
    <source>
        <dbReference type="PIRSR" id="PIRSR603782-1"/>
    </source>
</evidence>
<dbReference type="GO" id="GO:0046872">
    <property type="term" value="F:metal ion binding"/>
    <property type="evidence" value="ECO:0007669"/>
    <property type="project" value="UniProtKB-KW"/>
</dbReference>
<proteinExistence type="inferred from homology"/>
<dbReference type="InterPro" id="IPR036249">
    <property type="entry name" value="Thioredoxin-like_sf"/>
</dbReference>
<dbReference type="Proteomes" id="UP000584867">
    <property type="component" value="Unassembled WGS sequence"/>
</dbReference>
<accession>A0A7W8EBD9</accession>
<dbReference type="InterPro" id="IPR003782">
    <property type="entry name" value="SCO1/SenC"/>
</dbReference>
<dbReference type="SUPFAM" id="SSF52833">
    <property type="entry name" value="Thioredoxin-like"/>
    <property type="match status" value="1"/>
</dbReference>
<keyword evidence="2 3" id="KW-0186">Copper</keyword>
<feature type="domain" description="Thioredoxin" evidence="6">
    <location>
        <begin position="130"/>
        <end position="301"/>
    </location>
</feature>
<gene>
    <name evidence="7" type="ORF">HDF15_003847</name>
</gene>
<name>A0A7W8EBD9_9BACT</name>
<evidence type="ECO:0000256" key="2">
    <source>
        <dbReference type="ARBA" id="ARBA00023008"/>
    </source>
</evidence>
<feature type="binding site" evidence="3">
    <location>
        <position position="168"/>
    </location>
    <ligand>
        <name>Cu cation</name>
        <dbReference type="ChEBI" id="CHEBI:23378"/>
    </ligand>
</feature>
<dbReference type="AlphaFoldDB" id="A0A7W8EBD9"/>
<dbReference type="EMBL" id="JACHIO010000017">
    <property type="protein sequence ID" value="MBB5065479.1"/>
    <property type="molecule type" value="Genomic_DNA"/>
</dbReference>
<dbReference type="CDD" id="cd02968">
    <property type="entry name" value="SCO"/>
    <property type="match status" value="1"/>
</dbReference>
<evidence type="ECO:0000313" key="8">
    <source>
        <dbReference type="Proteomes" id="UP000584867"/>
    </source>
</evidence>
<evidence type="ECO:0000259" key="6">
    <source>
        <dbReference type="PROSITE" id="PS51352"/>
    </source>
</evidence>
<dbReference type="InterPro" id="IPR042230">
    <property type="entry name" value="CusF_sf"/>
</dbReference>
<comment type="caution">
    <text evidence="7">The sequence shown here is derived from an EMBL/GenBank/DDBJ whole genome shotgun (WGS) entry which is preliminary data.</text>
</comment>
<dbReference type="InterPro" id="IPR021647">
    <property type="entry name" value="CusF_Ec"/>
</dbReference>